<dbReference type="EMBL" id="QUNO01000005">
    <property type="protein sequence ID" value="REH48202.1"/>
    <property type="molecule type" value="Genomic_DNA"/>
</dbReference>
<dbReference type="InterPro" id="IPR036396">
    <property type="entry name" value="Cyt_P450_sf"/>
</dbReference>
<organism evidence="8 9">
    <name type="scientific">Kutzneria buriramensis</name>
    <dbReference type="NCBI Taxonomy" id="1045776"/>
    <lineage>
        <taxon>Bacteria</taxon>
        <taxon>Bacillati</taxon>
        <taxon>Actinomycetota</taxon>
        <taxon>Actinomycetes</taxon>
        <taxon>Pseudonocardiales</taxon>
        <taxon>Pseudonocardiaceae</taxon>
        <taxon>Kutzneria</taxon>
    </lineage>
</organism>
<name>A0A3E0HNW4_9PSEU</name>
<keyword evidence="6 7" id="KW-0503">Monooxygenase</keyword>
<dbReference type="InterPro" id="IPR002397">
    <property type="entry name" value="Cyt_P450_B"/>
</dbReference>
<evidence type="ECO:0000313" key="8">
    <source>
        <dbReference type="EMBL" id="REH48202.1"/>
    </source>
</evidence>
<dbReference type="PRINTS" id="PR00385">
    <property type="entry name" value="P450"/>
</dbReference>
<evidence type="ECO:0000256" key="5">
    <source>
        <dbReference type="ARBA" id="ARBA00023004"/>
    </source>
</evidence>
<dbReference type="PROSITE" id="PS00086">
    <property type="entry name" value="CYTOCHROME_P450"/>
    <property type="match status" value="1"/>
</dbReference>
<comment type="caution">
    <text evidence="8">The sequence shown here is derived from an EMBL/GenBank/DDBJ whole genome shotgun (WGS) entry which is preliminary data.</text>
</comment>
<keyword evidence="5 7" id="KW-0408">Iron</keyword>
<dbReference type="FunFam" id="1.10.630.10:FF:000018">
    <property type="entry name" value="Cytochrome P450 monooxygenase"/>
    <property type="match status" value="1"/>
</dbReference>
<keyword evidence="4 7" id="KW-0560">Oxidoreductase</keyword>
<dbReference type="AlphaFoldDB" id="A0A3E0HNW4"/>
<evidence type="ECO:0000256" key="2">
    <source>
        <dbReference type="ARBA" id="ARBA00022617"/>
    </source>
</evidence>
<evidence type="ECO:0000256" key="7">
    <source>
        <dbReference type="RuleBase" id="RU000461"/>
    </source>
</evidence>
<evidence type="ECO:0000313" key="9">
    <source>
        <dbReference type="Proteomes" id="UP000256269"/>
    </source>
</evidence>
<dbReference type="OrthoDB" id="4133219at2"/>
<keyword evidence="9" id="KW-1185">Reference proteome</keyword>
<dbReference type="PRINTS" id="PR00359">
    <property type="entry name" value="BP450"/>
</dbReference>
<dbReference type="GO" id="GO:0005506">
    <property type="term" value="F:iron ion binding"/>
    <property type="evidence" value="ECO:0007669"/>
    <property type="project" value="InterPro"/>
</dbReference>
<dbReference type="InterPro" id="IPR017972">
    <property type="entry name" value="Cyt_P450_CS"/>
</dbReference>
<protein>
    <submittedName>
        <fullName evidence="8">Cytochrome P450</fullName>
    </submittedName>
</protein>
<dbReference type="SUPFAM" id="SSF48264">
    <property type="entry name" value="Cytochrome P450"/>
    <property type="match status" value="1"/>
</dbReference>
<proteinExistence type="inferred from homology"/>
<dbReference type="Proteomes" id="UP000256269">
    <property type="component" value="Unassembled WGS sequence"/>
</dbReference>
<reference evidence="8 9" key="1">
    <citation type="submission" date="2018-08" db="EMBL/GenBank/DDBJ databases">
        <title>Genomic Encyclopedia of Archaeal and Bacterial Type Strains, Phase II (KMG-II): from individual species to whole genera.</title>
        <authorList>
            <person name="Goeker M."/>
        </authorList>
    </citation>
    <scope>NUCLEOTIDE SEQUENCE [LARGE SCALE GENOMIC DNA]</scope>
    <source>
        <strain evidence="8 9">DSM 45791</strain>
    </source>
</reference>
<dbReference type="PANTHER" id="PTHR46696:SF4">
    <property type="entry name" value="BIOTIN BIOSYNTHESIS CYTOCHROME P450"/>
    <property type="match status" value="1"/>
</dbReference>
<keyword evidence="2 7" id="KW-0349">Heme</keyword>
<dbReference type="GO" id="GO:0036199">
    <property type="term" value="F:cholest-4-en-3-one 26-monooxygenase activity"/>
    <property type="evidence" value="ECO:0007669"/>
    <property type="project" value="TreeGrafter"/>
</dbReference>
<gene>
    <name evidence="8" type="ORF">BCF44_10560</name>
</gene>
<evidence type="ECO:0000256" key="3">
    <source>
        <dbReference type="ARBA" id="ARBA00022723"/>
    </source>
</evidence>
<dbReference type="GO" id="GO:0006707">
    <property type="term" value="P:cholesterol catabolic process"/>
    <property type="evidence" value="ECO:0007669"/>
    <property type="project" value="TreeGrafter"/>
</dbReference>
<dbReference type="PANTHER" id="PTHR46696">
    <property type="entry name" value="P450, PUTATIVE (EUROFUNG)-RELATED"/>
    <property type="match status" value="1"/>
</dbReference>
<sequence>MAVFSNPARRDRRQTSSVFITSHALVDEVLTTHDVFSSDEIRYSASEVPHRDNPVLHSMSAMDPPRHHELRRMVGRAFTPRTVDDLTPSIEACALDLLDRLTPASDFVAEFAHPLPIATLAALLGVSDARRADFVRWTDVITSFFGQPEARPDFVTAVAELRDYLLTVPAADGIIAGLRESGLSPDEVVDFAALLLINGHETTKTLLVNTVLCLAGHPAALAELRTDAGHISGTIEEVLRLRPSAGGTDRFTTRAGTLGGQPFAAGERVVVSMAAANRDPAVFSEPNTFDIRRSPNPHLSFGHGIHFCLGAHLARRQAAVALRTMLDRLPGRWTVDDVVTRDSPVGTDVLSLRLTWSR</sequence>
<dbReference type="InterPro" id="IPR001128">
    <property type="entry name" value="Cyt_P450"/>
</dbReference>
<dbReference type="Gene3D" id="1.10.630.10">
    <property type="entry name" value="Cytochrome P450"/>
    <property type="match status" value="1"/>
</dbReference>
<keyword evidence="3 7" id="KW-0479">Metal-binding</keyword>
<dbReference type="GO" id="GO:0008395">
    <property type="term" value="F:steroid hydroxylase activity"/>
    <property type="evidence" value="ECO:0007669"/>
    <property type="project" value="TreeGrafter"/>
</dbReference>
<evidence type="ECO:0000256" key="4">
    <source>
        <dbReference type="ARBA" id="ARBA00023002"/>
    </source>
</evidence>
<dbReference type="GO" id="GO:0020037">
    <property type="term" value="F:heme binding"/>
    <property type="evidence" value="ECO:0007669"/>
    <property type="project" value="InterPro"/>
</dbReference>
<evidence type="ECO:0000256" key="6">
    <source>
        <dbReference type="ARBA" id="ARBA00023033"/>
    </source>
</evidence>
<comment type="similarity">
    <text evidence="1 7">Belongs to the cytochrome P450 family.</text>
</comment>
<dbReference type="Pfam" id="PF00067">
    <property type="entry name" value="p450"/>
    <property type="match status" value="1"/>
</dbReference>
<evidence type="ECO:0000256" key="1">
    <source>
        <dbReference type="ARBA" id="ARBA00010617"/>
    </source>
</evidence>
<accession>A0A3E0HNW4</accession>